<evidence type="ECO:0000313" key="1">
    <source>
        <dbReference type="EMBL" id="KAI3791079.1"/>
    </source>
</evidence>
<evidence type="ECO:0000313" key="2">
    <source>
        <dbReference type="Proteomes" id="UP001055811"/>
    </source>
</evidence>
<keyword evidence="2" id="KW-1185">Reference proteome</keyword>
<reference evidence="1 2" key="2">
    <citation type="journal article" date="2022" name="Mol. Ecol. Resour.">
        <title>The genomes of chicory, endive, great burdock and yacon provide insights into Asteraceae paleo-polyploidization history and plant inulin production.</title>
        <authorList>
            <person name="Fan W."/>
            <person name="Wang S."/>
            <person name="Wang H."/>
            <person name="Wang A."/>
            <person name="Jiang F."/>
            <person name="Liu H."/>
            <person name="Zhao H."/>
            <person name="Xu D."/>
            <person name="Zhang Y."/>
        </authorList>
    </citation>
    <scope>NUCLEOTIDE SEQUENCE [LARGE SCALE GENOMIC DNA]</scope>
    <source>
        <strain evidence="2">cv. Punajuju</strain>
        <tissue evidence="1">Leaves</tissue>
    </source>
</reference>
<accession>A0ACB9H5D3</accession>
<protein>
    <submittedName>
        <fullName evidence="1">Uncharacterized protein</fullName>
    </submittedName>
</protein>
<gene>
    <name evidence="1" type="ORF">L2E82_04664</name>
</gene>
<organism evidence="1 2">
    <name type="scientific">Cichorium intybus</name>
    <name type="common">Chicory</name>
    <dbReference type="NCBI Taxonomy" id="13427"/>
    <lineage>
        <taxon>Eukaryota</taxon>
        <taxon>Viridiplantae</taxon>
        <taxon>Streptophyta</taxon>
        <taxon>Embryophyta</taxon>
        <taxon>Tracheophyta</taxon>
        <taxon>Spermatophyta</taxon>
        <taxon>Magnoliopsida</taxon>
        <taxon>eudicotyledons</taxon>
        <taxon>Gunneridae</taxon>
        <taxon>Pentapetalae</taxon>
        <taxon>asterids</taxon>
        <taxon>campanulids</taxon>
        <taxon>Asterales</taxon>
        <taxon>Asteraceae</taxon>
        <taxon>Cichorioideae</taxon>
        <taxon>Cichorieae</taxon>
        <taxon>Cichoriinae</taxon>
        <taxon>Cichorium</taxon>
    </lineage>
</organism>
<dbReference type="EMBL" id="CM042009">
    <property type="protein sequence ID" value="KAI3791079.1"/>
    <property type="molecule type" value="Genomic_DNA"/>
</dbReference>
<reference evidence="2" key="1">
    <citation type="journal article" date="2022" name="Mol. Ecol. Resour.">
        <title>The genomes of chicory, endive, great burdock and yacon provide insights into Asteraceae palaeo-polyploidization history and plant inulin production.</title>
        <authorList>
            <person name="Fan W."/>
            <person name="Wang S."/>
            <person name="Wang H."/>
            <person name="Wang A."/>
            <person name="Jiang F."/>
            <person name="Liu H."/>
            <person name="Zhao H."/>
            <person name="Xu D."/>
            <person name="Zhang Y."/>
        </authorList>
    </citation>
    <scope>NUCLEOTIDE SEQUENCE [LARGE SCALE GENOMIC DNA]</scope>
    <source>
        <strain evidence="2">cv. Punajuju</strain>
    </source>
</reference>
<proteinExistence type="predicted"/>
<dbReference type="Proteomes" id="UP001055811">
    <property type="component" value="Linkage Group LG01"/>
</dbReference>
<sequence length="177" mass="21197">MDGERQGKVVWAVRVKGKLLFLFILTLNLFNATHANVHNNDVHAQEEKRDNDVPYKYKACVMSWYTIHIESAVNNLRFRCQSKDDDLGIVTRNAGEMYEIKFCLNVWKSTVFFCHFYWESKQLMFEVFRQGKTSHEYCFSRVHGFKNDCYWMVRDDGFYIPQSCNPPGNWVKKYYWQ</sequence>
<comment type="caution">
    <text evidence="1">The sequence shown here is derived from an EMBL/GenBank/DDBJ whole genome shotgun (WGS) entry which is preliminary data.</text>
</comment>
<name>A0ACB9H5D3_CICIN</name>